<protein>
    <submittedName>
        <fullName evidence="3">UDP-N-acetylglucosamine 2-epimerase</fullName>
    </submittedName>
</protein>
<dbReference type="PANTHER" id="PTHR43174">
    <property type="entry name" value="UDP-N-ACETYLGLUCOSAMINE 2-EPIMERASE"/>
    <property type="match status" value="1"/>
</dbReference>
<dbReference type="InterPro" id="IPR029767">
    <property type="entry name" value="WecB-like"/>
</dbReference>
<evidence type="ECO:0000256" key="1">
    <source>
        <dbReference type="RuleBase" id="RU003513"/>
    </source>
</evidence>
<organism evidence="3 4">
    <name type="scientific">Fervidobacterium gondwanense DSM 13020</name>
    <dbReference type="NCBI Taxonomy" id="1121883"/>
    <lineage>
        <taxon>Bacteria</taxon>
        <taxon>Thermotogati</taxon>
        <taxon>Thermotogota</taxon>
        <taxon>Thermotogae</taxon>
        <taxon>Thermotogales</taxon>
        <taxon>Fervidobacteriaceae</taxon>
        <taxon>Fervidobacterium</taxon>
    </lineage>
</organism>
<name>A0A1M7RSX9_FERGO</name>
<dbReference type="EMBL" id="FRDJ01000001">
    <property type="protein sequence ID" value="SHN49280.1"/>
    <property type="molecule type" value="Genomic_DNA"/>
</dbReference>
<keyword evidence="1" id="KW-0413">Isomerase</keyword>
<dbReference type="PANTHER" id="PTHR43174:SF1">
    <property type="entry name" value="UDP-N-ACETYLGLUCOSAMINE 2-EPIMERASE"/>
    <property type="match status" value="1"/>
</dbReference>
<proteinExistence type="inferred from homology"/>
<dbReference type="Proteomes" id="UP000184207">
    <property type="component" value="Unassembled WGS sequence"/>
</dbReference>
<evidence type="ECO:0000313" key="4">
    <source>
        <dbReference type="Proteomes" id="UP000184207"/>
    </source>
</evidence>
<evidence type="ECO:0000313" key="3">
    <source>
        <dbReference type="EMBL" id="SHN49280.1"/>
    </source>
</evidence>
<dbReference type="GO" id="GO:0016853">
    <property type="term" value="F:isomerase activity"/>
    <property type="evidence" value="ECO:0007669"/>
    <property type="project" value="UniProtKB-KW"/>
</dbReference>
<feature type="domain" description="UDP-N-acetylglucosamine 2-epimerase" evidence="2">
    <location>
        <begin position="3"/>
        <end position="72"/>
    </location>
</feature>
<dbReference type="STRING" id="1121883.SAMN02745226_00114"/>
<dbReference type="Gene3D" id="3.40.50.2000">
    <property type="entry name" value="Glycogen Phosphorylase B"/>
    <property type="match status" value="1"/>
</dbReference>
<dbReference type="InterPro" id="IPR003331">
    <property type="entry name" value="UDP_GlcNAc_Epimerase_2_dom"/>
</dbReference>
<dbReference type="Pfam" id="PF02350">
    <property type="entry name" value="Epimerase_2"/>
    <property type="match status" value="1"/>
</dbReference>
<gene>
    <name evidence="3" type="ORF">SAMN02745226_00114</name>
</gene>
<keyword evidence="4" id="KW-1185">Reference proteome</keyword>
<evidence type="ECO:0000259" key="2">
    <source>
        <dbReference type="Pfam" id="PF02350"/>
    </source>
</evidence>
<dbReference type="AlphaFoldDB" id="A0A1M7RSX9"/>
<comment type="similarity">
    <text evidence="1">Belongs to the UDP-N-acetylglucosamine 2-epimerase family.</text>
</comment>
<reference evidence="4" key="1">
    <citation type="submission" date="2016-12" db="EMBL/GenBank/DDBJ databases">
        <authorList>
            <person name="Varghese N."/>
            <person name="Submissions S."/>
        </authorList>
    </citation>
    <scope>NUCLEOTIDE SEQUENCE [LARGE SCALE GENOMIC DNA]</scope>
    <source>
        <strain evidence="4">DSM 13020</strain>
    </source>
</reference>
<dbReference type="SUPFAM" id="SSF53756">
    <property type="entry name" value="UDP-Glycosyltransferase/glycogen phosphorylase"/>
    <property type="match status" value="1"/>
</dbReference>
<accession>A0A1M7RSX9</accession>
<sequence length="107" mass="12085">MQNYLKDITVIEPVDYLNLMGLVKRSWKVITGSGGLQKEAYFAKKQAVVLMNDTGCKELVDIRLNRLADKDELYKIVMCECKVKYHEEVSGTGDPAAIVGEILRSKF</sequence>